<evidence type="ECO:0000313" key="13">
    <source>
        <dbReference type="Proteomes" id="UP000582974"/>
    </source>
</evidence>
<feature type="transmembrane region" description="Helical" evidence="9">
    <location>
        <begin position="198"/>
        <end position="217"/>
    </location>
</feature>
<sequence length="436" mass="45591">MTESSTTEDEAKPAGGARRKRHGKMAQIYLGTGGFEFIETRKYWYIIGAAVMLACIVTIVFRGFTPGIEFVGGTQMQMPAAGAAGEIDPDEAGDVVSEAIDAEPSSTQLVGSGDAASVQIRMDTLTVAETDRVKSALFEEFQPLGVDGSPSEAAISDSAISASWGGEITQKAVIALVVFLVLVSVFIALYFEKWMAVAALAALVVDLTVTAGVYSMIGFEVTPATVIGLLTILGYSLYDTVVVFDKVKENTRGLLNLSRQTYGEAANLANNQTLMRSINTSLTSLLPVLGLLLIGAGLLGAGTLKDLALVQAIGITVGTASSIYIAVPVLVDLKMRDQEYRDQAARVHSRRGLARRGAGTASKEDEAPDTGDDEVLSSEVRKEKAYAAAASVPARTPKRSKSGASPSAKPAGKSSGTPTGKSSGKSSGRPSGKRGR</sequence>
<dbReference type="EMBL" id="JACCKD010000003">
    <property type="protein sequence ID" value="MBA0126023.1"/>
    <property type="molecule type" value="Genomic_DNA"/>
</dbReference>
<reference evidence="12 13" key="1">
    <citation type="submission" date="2020-07" db="EMBL/GenBank/DDBJ databases">
        <title>Genome of Haloechinothrix sp.</title>
        <authorList>
            <person name="Tang S.-K."/>
            <person name="Yang L."/>
            <person name="Zhu W.-Y."/>
        </authorList>
    </citation>
    <scope>NUCLEOTIDE SEQUENCE [LARGE SCALE GENOMIC DNA]</scope>
    <source>
        <strain evidence="12 13">YIM 98757</strain>
    </source>
</reference>
<dbReference type="InterPro" id="IPR022646">
    <property type="entry name" value="SecD/SecF_CS"/>
</dbReference>
<keyword evidence="8 9" id="KW-0472">Membrane</keyword>
<dbReference type="InterPro" id="IPR022645">
    <property type="entry name" value="SecD/SecF_bac"/>
</dbReference>
<feature type="domain" description="Protein export membrane protein SecD/SecF C-terminal" evidence="11">
    <location>
        <begin position="152"/>
        <end position="335"/>
    </location>
</feature>
<feature type="compositionally biased region" description="Low complexity" evidence="10">
    <location>
        <begin position="402"/>
        <end position="430"/>
    </location>
</feature>
<dbReference type="GO" id="GO:0043952">
    <property type="term" value="P:protein transport by the Sec complex"/>
    <property type="evidence" value="ECO:0007669"/>
    <property type="project" value="UniProtKB-UniRule"/>
</dbReference>
<keyword evidence="6 9" id="KW-1133">Transmembrane helix</keyword>
<feature type="transmembrane region" description="Helical" evidence="9">
    <location>
        <begin position="223"/>
        <end position="244"/>
    </location>
</feature>
<dbReference type="HAMAP" id="MF_01464_B">
    <property type="entry name" value="SecF_B"/>
    <property type="match status" value="1"/>
</dbReference>
<dbReference type="NCBIfam" id="TIGR00966">
    <property type="entry name" value="transloc_SecF"/>
    <property type="match status" value="1"/>
</dbReference>
<dbReference type="Proteomes" id="UP000582974">
    <property type="component" value="Unassembled WGS sequence"/>
</dbReference>
<dbReference type="Pfam" id="PF02355">
    <property type="entry name" value="SecD_SecF_C"/>
    <property type="match status" value="1"/>
</dbReference>
<comment type="subunit">
    <text evidence="9">Forms a complex with SecD. Part of the essential Sec protein translocation apparatus which comprises SecA, SecYEG and auxiliary proteins SecDF. Other proteins may also be involved.</text>
</comment>
<dbReference type="GO" id="GO:0006605">
    <property type="term" value="P:protein targeting"/>
    <property type="evidence" value="ECO:0007669"/>
    <property type="project" value="UniProtKB-UniRule"/>
</dbReference>
<evidence type="ECO:0000256" key="3">
    <source>
        <dbReference type="ARBA" id="ARBA00022475"/>
    </source>
</evidence>
<comment type="similarity">
    <text evidence="9">Belongs to the SecD/SecF family. SecF subfamily.</text>
</comment>
<dbReference type="SUPFAM" id="SSF82866">
    <property type="entry name" value="Multidrug efflux transporter AcrB transmembrane domain"/>
    <property type="match status" value="1"/>
</dbReference>
<evidence type="ECO:0000256" key="10">
    <source>
        <dbReference type="SAM" id="MobiDB-lite"/>
    </source>
</evidence>
<comment type="caution">
    <text evidence="12">The sequence shown here is derived from an EMBL/GenBank/DDBJ whole genome shotgun (WGS) entry which is preliminary data.</text>
</comment>
<name>A0A838A3Y5_9PSEU</name>
<evidence type="ECO:0000256" key="6">
    <source>
        <dbReference type="ARBA" id="ARBA00022989"/>
    </source>
</evidence>
<feature type="transmembrane region" description="Helical" evidence="9">
    <location>
        <begin position="172"/>
        <end position="191"/>
    </location>
</feature>
<dbReference type="Gene3D" id="1.20.1640.10">
    <property type="entry name" value="Multidrug efflux transporter AcrB transmembrane domain"/>
    <property type="match status" value="1"/>
</dbReference>
<evidence type="ECO:0000256" key="5">
    <source>
        <dbReference type="ARBA" id="ARBA00022927"/>
    </source>
</evidence>
<dbReference type="AlphaFoldDB" id="A0A838A3Y5"/>
<feature type="transmembrane region" description="Helical" evidence="9">
    <location>
        <begin position="282"/>
        <end position="302"/>
    </location>
</feature>
<keyword evidence="2 9" id="KW-0813">Transport</keyword>
<evidence type="ECO:0000256" key="2">
    <source>
        <dbReference type="ARBA" id="ARBA00022448"/>
    </source>
</evidence>
<evidence type="ECO:0000256" key="8">
    <source>
        <dbReference type="ARBA" id="ARBA00023136"/>
    </source>
</evidence>
<evidence type="ECO:0000256" key="9">
    <source>
        <dbReference type="HAMAP-Rule" id="MF_01464"/>
    </source>
</evidence>
<feature type="compositionally biased region" description="Acidic residues" evidence="10">
    <location>
        <begin position="366"/>
        <end position="376"/>
    </location>
</feature>
<evidence type="ECO:0000256" key="7">
    <source>
        <dbReference type="ARBA" id="ARBA00023010"/>
    </source>
</evidence>
<feature type="region of interest" description="Disordered" evidence="10">
    <location>
        <begin position="346"/>
        <end position="436"/>
    </location>
</feature>
<feature type="transmembrane region" description="Helical" evidence="9">
    <location>
        <begin position="308"/>
        <end position="331"/>
    </location>
</feature>
<keyword evidence="13" id="KW-1185">Reference proteome</keyword>
<proteinExistence type="inferred from homology"/>
<dbReference type="PANTHER" id="PTHR30081:SF8">
    <property type="entry name" value="PROTEIN TRANSLOCASE SUBUNIT SECF"/>
    <property type="match status" value="1"/>
</dbReference>
<keyword evidence="4 9" id="KW-0812">Transmembrane</keyword>
<dbReference type="InterPro" id="IPR048634">
    <property type="entry name" value="SecD_SecF_C"/>
</dbReference>
<dbReference type="InterPro" id="IPR055344">
    <property type="entry name" value="SecD_SecF_C_bact"/>
</dbReference>
<dbReference type="InterPro" id="IPR022813">
    <property type="entry name" value="SecD/SecF_arch_bac"/>
</dbReference>
<dbReference type="PRINTS" id="PR01755">
    <property type="entry name" value="SECFTRNLCASE"/>
</dbReference>
<comment type="subcellular location">
    <subcellularLocation>
        <location evidence="1 9">Cell membrane</location>
        <topology evidence="1 9">Multi-pass membrane protein</topology>
    </subcellularLocation>
</comment>
<dbReference type="NCBIfam" id="TIGR00916">
    <property type="entry name" value="2A0604s01"/>
    <property type="match status" value="1"/>
</dbReference>
<dbReference type="PANTHER" id="PTHR30081">
    <property type="entry name" value="PROTEIN-EXPORT MEMBRANE PROTEIN SEC"/>
    <property type="match status" value="1"/>
</dbReference>
<evidence type="ECO:0000256" key="1">
    <source>
        <dbReference type="ARBA" id="ARBA00004651"/>
    </source>
</evidence>
<keyword evidence="7 9" id="KW-0811">Translocation</keyword>
<dbReference type="GO" id="GO:0005886">
    <property type="term" value="C:plasma membrane"/>
    <property type="evidence" value="ECO:0007669"/>
    <property type="project" value="UniProtKB-SubCell"/>
</dbReference>
<dbReference type="GO" id="GO:0015450">
    <property type="term" value="F:protein-transporting ATPase activity"/>
    <property type="evidence" value="ECO:0007669"/>
    <property type="project" value="InterPro"/>
</dbReference>
<dbReference type="GO" id="GO:0065002">
    <property type="term" value="P:intracellular protein transmembrane transport"/>
    <property type="evidence" value="ECO:0007669"/>
    <property type="project" value="UniProtKB-UniRule"/>
</dbReference>
<evidence type="ECO:0000259" key="11">
    <source>
        <dbReference type="Pfam" id="PF02355"/>
    </source>
</evidence>
<evidence type="ECO:0000313" key="12">
    <source>
        <dbReference type="EMBL" id="MBA0126023.1"/>
    </source>
</evidence>
<feature type="transmembrane region" description="Helical" evidence="9">
    <location>
        <begin position="43"/>
        <end position="64"/>
    </location>
</feature>
<evidence type="ECO:0000256" key="4">
    <source>
        <dbReference type="ARBA" id="ARBA00022692"/>
    </source>
</evidence>
<protein>
    <recommendedName>
        <fullName evidence="9">Protein-export membrane protein SecF</fullName>
    </recommendedName>
</protein>
<dbReference type="InterPro" id="IPR005665">
    <property type="entry name" value="SecF_bac"/>
</dbReference>
<keyword evidence="5 9" id="KW-0653">Protein transport</keyword>
<gene>
    <name evidence="9 12" type="primary">secF</name>
    <name evidence="12" type="ORF">H0B56_10760</name>
</gene>
<dbReference type="Pfam" id="PF07549">
    <property type="entry name" value="Sec_GG"/>
    <property type="match status" value="1"/>
</dbReference>
<organism evidence="12 13">
    <name type="scientific">Haloechinothrix aidingensis</name>
    <dbReference type="NCBI Taxonomy" id="2752311"/>
    <lineage>
        <taxon>Bacteria</taxon>
        <taxon>Bacillati</taxon>
        <taxon>Actinomycetota</taxon>
        <taxon>Actinomycetes</taxon>
        <taxon>Pseudonocardiales</taxon>
        <taxon>Pseudonocardiaceae</taxon>
        <taxon>Haloechinothrix</taxon>
    </lineage>
</organism>
<accession>A0A838A3Y5</accession>
<comment type="function">
    <text evidence="9">Part of the Sec protein translocase complex. Interacts with the SecYEG preprotein conducting channel. SecDF uses the proton motive force (PMF) to complete protein translocation after the ATP-dependent function of SecA.</text>
</comment>
<keyword evidence="3 9" id="KW-1003">Cell membrane</keyword>